<evidence type="ECO:0000256" key="1">
    <source>
        <dbReference type="SAM" id="MobiDB-lite"/>
    </source>
</evidence>
<proteinExistence type="predicted"/>
<reference evidence="2" key="2">
    <citation type="submission" date="2021-02" db="EMBL/GenBank/DDBJ databases">
        <authorList>
            <person name="Kimball J.A."/>
            <person name="Haas M.W."/>
            <person name="Macchietto M."/>
            <person name="Kono T."/>
            <person name="Duquette J."/>
            <person name="Shao M."/>
        </authorList>
    </citation>
    <scope>NUCLEOTIDE SEQUENCE</scope>
    <source>
        <tissue evidence="2">Fresh leaf tissue</tissue>
    </source>
</reference>
<sequence>MANLPAAAAAAAVFRHVESVAGNDPSHASLLARNRALECIVGKDHAAAVREYERCIEADPADAVAVNNKALCLLYSQEVVNLCSMYELAFVNHVEVSPPSGIHRERSRFGGTSPPPPPLRKEPTPRLRDTVLQPLSIRVTS</sequence>
<evidence type="ECO:0000313" key="2">
    <source>
        <dbReference type="EMBL" id="KAG8059023.1"/>
    </source>
</evidence>
<protein>
    <submittedName>
        <fullName evidence="2">Uncharacterized protein</fullName>
    </submittedName>
</protein>
<dbReference type="PANTHER" id="PTHR21581:SF6">
    <property type="entry name" value="TRAFFICKING PROTEIN PARTICLE COMPLEX SUBUNIT 12"/>
    <property type="match status" value="1"/>
</dbReference>
<organism evidence="2 3">
    <name type="scientific">Zizania palustris</name>
    <name type="common">Northern wild rice</name>
    <dbReference type="NCBI Taxonomy" id="103762"/>
    <lineage>
        <taxon>Eukaryota</taxon>
        <taxon>Viridiplantae</taxon>
        <taxon>Streptophyta</taxon>
        <taxon>Embryophyta</taxon>
        <taxon>Tracheophyta</taxon>
        <taxon>Spermatophyta</taxon>
        <taxon>Magnoliopsida</taxon>
        <taxon>Liliopsida</taxon>
        <taxon>Poales</taxon>
        <taxon>Poaceae</taxon>
        <taxon>BOP clade</taxon>
        <taxon>Oryzoideae</taxon>
        <taxon>Oryzeae</taxon>
        <taxon>Zizaniinae</taxon>
        <taxon>Zizania</taxon>
    </lineage>
</organism>
<dbReference type="PANTHER" id="PTHR21581">
    <property type="entry name" value="D-ALANYL-D-ALANINE CARBOXYPEPTIDASE"/>
    <property type="match status" value="1"/>
</dbReference>
<dbReference type="OrthoDB" id="428342at2759"/>
<feature type="compositionally biased region" description="Basic and acidic residues" evidence="1">
    <location>
        <begin position="119"/>
        <end position="129"/>
    </location>
</feature>
<dbReference type="EMBL" id="JAAALK010000287">
    <property type="protein sequence ID" value="KAG8059023.1"/>
    <property type="molecule type" value="Genomic_DNA"/>
</dbReference>
<keyword evidence="3" id="KW-1185">Reference proteome</keyword>
<reference evidence="2" key="1">
    <citation type="journal article" date="2021" name="bioRxiv">
        <title>Whole Genome Assembly and Annotation of Northern Wild Rice, Zizania palustris L., Supports a Whole Genome Duplication in the Zizania Genus.</title>
        <authorList>
            <person name="Haas M."/>
            <person name="Kono T."/>
            <person name="Macchietto M."/>
            <person name="Millas R."/>
            <person name="McGilp L."/>
            <person name="Shao M."/>
            <person name="Duquette J."/>
            <person name="Hirsch C.N."/>
            <person name="Kimball J."/>
        </authorList>
    </citation>
    <scope>NUCLEOTIDE SEQUENCE</scope>
    <source>
        <tissue evidence="2">Fresh leaf tissue</tissue>
    </source>
</reference>
<feature type="region of interest" description="Disordered" evidence="1">
    <location>
        <begin position="98"/>
        <end position="141"/>
    </location>
</feature>
<dbReference type="AlphaFoldDB" id="A0A8J5RVK7"/>
<dbReference type="Proteomes" id="UP000729402">
    <property type="component" value="Unassembled WGS sequence"/>
</dbReference>
<name>A0A8J5RVK7_ZIZPA</name>
<evidence type="ECO:0000313" key="3">
    <source>
        <dbReference type="Proteomes" id="UP000729402"/>
    </source>
</evidence>
<accession>A0A8J5RVK7</accession>
<comment type="caution">
    <text evidence="2">The sequence shown here is derived from an EMBL/GenBank/DDBJ whole genome shotgun (WGS) entry which is preliminary data.</text>
</comment>
<gene>
    <name evidence="2" type="ORF">GUJ93_ZPchr0002g25522</name>
</gene>